<evidence type="ECO:0000313" key="3">
    <source>
        <dbReference type="EMBL" id="QUE52952.1"/>
    </source>
</evidence>
<dbReference type="Proteomes" id="UP000676169">
    <property type="component" value="Chromosome"/>
</dbReference>
<reference evidence="3" key="1">
    <citation type="submission" date="2021-04" db="EMBL/GenBank/DDBJ databases">
        <title>Luteolibacter sp. 32A isolated from the skin of an Anderson's salamander (Ambystoma andersonii).</title>
        <authorList>
            <person name="Spergser J."/>
            <person name="Busse H.-J."/>
        </authorList>
    </citation>
    <scope>NUCLEOTIDE SEQUENCE</scope>
    <source>
        <strain evidence="3">32A</strain>
    </source>
</reference>
<dbReference type="AlphaFoldDB" id="A0A975J2U0"/>
<keyword evidence="2" id="KW-0812">Transmembrane</keyword>
<keyword evidence="2" id="KW-0472">Membrane</keyword>
<feature type="transmembrane region" description="Helical" evidence="2">
    <location>
        <begin position="6"/>
        <end position="25"/>
    </location>
</feature>
<accession>A0A975J2U0</accession>
<dbReference type="KEGG" id="lamb:KBB96_08675"/>
<dbReference type="RefSeq" id="WP_211634296.1">
    <property type="nucleotide sequence ID" value="NZ_CP073100.1"/>
</dbReference>
<organism evidence="3 4">
    <name type="scientific">Luteolibacter ambystomatis</name>
    <dbReference type="NCBI Taxonomy" id="2824561"/>
    <lineage>
        <taxon>Bacteria</taxon>
        <taxon>Pseudomonadati</taxon>
        <taxon>Verrucomicrobiota</taxon>
        <taxon>Verrucomicrobiia</taxon>
        <taxon>Verrucomicrobiales</taxon>
        <taxon>Verrucomicrobiaceae</taxon>
        <taxon>Luteolibacter</taxon>
    </lineage>
</organism>
<evidence type="ECO:0000313" key="4">
    <source>
        <dbReference type="Proteomes" id="UP000676169"/>
    </source>
</evidence>
<proteinExistence type="predicted"/>
<dbReference type="EMBL" id="CP073100">
    <property type="protein sequence ID" value="QUE52952.1"/>
    <property type="molecule type" value="Genomic_DNA"/>
</dbReference>
<gene>
    <name evidence="3" type="ORF">KBB96_08675</name>
</gene>
<name>A0A975J2U0_9BACT</name>
<evidence type="ECO:0000256" key="2">
    <source>
        <dbReference type="SAM" id="Phobius"/>
    </source>
</evidence>
<feature type="region of interest" description="Disordered" evidence="1">
    <location>
        <begin position="42"/>
        <end position="61"/>
    </location>
</feature>
<protein>
    <submittedName>
        <fullName evidence="3">Uncharacterized protein</fullName>
    </submittedName>
</protein>
<keyword evidence="4" id="KW-1185">Reference proteome</keyword>
<evidence type="ECO:0000256" key="1">
    <source>
        <dbReference type="SAM" id="MobiDB-lite"/>
    </source>
</evidence>
<feature type="region of interest" description="Disordered" evidence="1">
    <location>
        <begin position="402"/>
        <end position="425"/>
    </location>
</feature>
<feature type="compositionally biased region" description="Basic and acidic residues" evidence="1">
    <location>
        <begin position="48"/>
        <end position="60"/>
    </location>
</feature>
<keyword evidence="2" id="KW-1133">Transmembrane helix</keyword>
<sequence>MKPLHLRICGAAACLVALGIAWILLREHKLGGLEATSAALRNRNTRSSGDKHSHDSHPSEVLETQASKDANRLSKLAESDSLQALGKAKALTGEAREEAVKQVLLTIIQGDPELAARELPGSGLSQTGMTQVVDFLMSNWKNPAAALQWADQSLQGSLKERAVSLALAGLAAASPSAAVAYFEKIPPGQGRRQAFSAMLSSWAAADFPAALEWVKSSKDPKDLNTAIASLAPLWVEKDLPSAISFLQDSPDNPSAVNLAHLVAMKRMKADPAGTLSWAAGLEGVAGERAQRSAVISWVDSDVGAAAAYVDAANQKERQVLAPILAGAWAGVDPSAAGAWVAKQGSSEEQAALAVQVAYRWSSVSLDDAAAWAASLPEGPARRQSMALLNSLASTPANRRALVQPQLVGKATEDSRYFPPKSESDE</sequence>